<reference evidence="1" key="1">
    <citation type="submission" date="2022-11" db="EMBL/GenBank/DDBJ databases">
        <title>Genome Sequence of Boeremia exigua.</title>
        <authorList>
            <person name="Buettner E."/>
        </authorList>
    </citation>
    <scope>NUCLEOTIDE SEQUENCE</scope>
    <source>
        <strain evidence="1">CU02</strain>
    </source>
</reference>
<dbReference type="EMBL" id="JAPHNI010000758">
    <property type="protein sequence ID" value="KAJ8108372.1"/>
    <property type="molecule type" value="Genomic_DNA"/>
</dbReference>
<organism evidence="1 2">
    <name type="scientific">Boeremia exigua</name>
    <dbReference type="NCBI Taxonomy" id="749465"/>
    <lineage>
        <taxon>Eukaryota</taxon>
        <taxon>Fungi</taxon>
        <taxon>Dikarya</taxon>
        <taxon>Ascomycota</taxon>
        <taxon>Pezizomycotina</taxon>
        <taxon>Dothideomycetes</taxon>
        <taxon>Pleosporomycetidae</taxon>
        <taxon>Pleosporales</taxon>
        <taxon>Pleosporineae</taxon>
        <taxon>Didymellaceae</taxon>
        <taxon>Boeremia</taxon>
    </lineage>
</organism>
<dbReference type="Proteomes" id="UP001153331">
    <property type="component" value="Unassembled WGS sequence"/>
</dbReference>
<protein>
    <submittedName>
        <fullName evidence="1">Uncharacterized protein</fullName>
    </submittedName>
</protein>
<proteinExistence type="predicted"/>
<accession>A0ACC2HZ69</accession>
<keyword evidence="2" id="KW-1185">Reference proteome</keyword>
<sequence>MKLLAVAAGASDALSSLLFRQNAFFQAFLAIVVICACTRVISGYRFSKIKNGRDSGIAPPTLPHWIPWLRHGLNMGWSAKGYIAQCLNEYGGETPFFIDGAGEKILILLNPKHVKHVLRSVHECDPNPFVHEKIMHQLMGSPHAAIDYYKSPESTLDHDQMVQVRQLSSGSALPALDKRTFDVLMRNLSGSFGPTAKNGWTAIPDLYAFFEDCVTRTIIEVLFGSNIVKTYPTFAADMWRFIEDTDLFLTGLPRFLNAKAYATRARLLKHLRNLSREHDILNTQNALNGEWHPIAGSILVQEREKMYAALPGHDHEARAAQNLGILYATTGVIVPVSFWLCYETARTPSLQRRVNSELEANRDPRSRRHDFSQLSATSFLQSLHAETCRKYGVTIPARRVVAPSFALDEKYVVPQGTTIIMPSKYAGQYTPGWAAIRHSLIEKPLEQFWPERFLVNKEVEKERFSDAGLVGSWTSFGGGAHHCPGRFWARNIGMVMLAVFFGDYEVQIDDVEGARQLDPVWFESAYGTARPKGKIAARIRRRELQKGQ</sequence>
<evidence type="ECO:0000313" key="1">
    <source>
        <dbReference type="EMBL" id="KAJ8108372.1"/>
    </source>
</evidence>
<gene>
    <name evidence="1" type="ORF">OPT61_g8224</name>
</gene>
<evidence type="ECO:0000313" key="2">
    <source>
        <dbReference type="Proteomes" id="UP001153331"/>
    </source>
</evidence>
<comment type="caution">
    <text evidence="1">The sequence shown here is derived from an EMBL/GenBank/DDBJ whole genome shotgun (WGS) entry which is preliminary data.</text>
</comment>
<name>A0ACC2HZ69_9PLEO</name>